<organism evidence="1 2">
    <name type="scientific">Chaenocephalus aceratus</name>
    <name type="common">Blackfin icefish</name>
    <name type="synonym">Chaenichthys aceratus</name>
    <dbReference type="NCBI Taxonomy" id="36190"/>
    <lineage>
        <taxon>Eukaryota</taxon>
        <taxon>Metazoa</taxon>
        <taxon>Chordata</taxon>
        <taxon>Craniata</taxon>
        <taxon>Vertebrata</taxon>
        <taxon>Euteleostomi</taxon>
        <taxon>Actinopterygii</taxon>
        <taxon>Neopterygii</taxon>
        <taxon>Teleostei</taxon>
        <taxon>Neoteleostei</taxon>
        <taxon>Acanthomorphata</taxon>
        <taxon>Eupercaria</taxon>
        <taxon>Perciformes</taxon>
        <taxon>Notothenioidei</taxon>
        <taxon>Channichthyidae</taxon>
        <taxon>Chaenocephalus</taxon>
    </lineage>
</organism>
<sequence length="102" mass="11117">GSMTLVFLMSQISQSEELRQNSHWINISSPTLLLTGVLKPRLGAYQFSPSSVVGDASPLMWSSEDRRVGEGGAQRDGARRARSLVCAAMPDCSPRISTMVNY</sequence>
<reference evidence="1" key="1">
    <citation type="submission" date="2022-05" db="EMBL/GenBank/DDBJ databases">
        <title>Chromosome-level genome of Chaenocephalus aceratus.</title>
        <authorList>
            <person name="Park H."/>
        </authorList>
    </citation>
    <scope>NUCLEOTIDE SEQUENCE</scope>
    <source>
        <strain evidence="1">KU_202001</strain>
    </source>
</reference>
<gene>
    <name evidence="1" type="ORF">KUCAC02_012845</name>
</gene>
<feature type="non-terminal residue" evidence="1">
    <location>
        <position position="102"/>
    </location>
</feature>
<dbReference type="Proteomes" id="UP001057452">
    <property type="component" value="Chromosome 7"/>
</dbReference>
<feature type="non-terminal residue" evidence="1">
    <location>
        <position position="1"/>
    </location>
</feature>
<protein>
    <submittedName>
        <fullName evidence="1">Uncharacterized protein</fullName>
    </submittedName>
</protein>
<evidence type="ECO:0000313" key="2">
    <source>
        <dbReference type="Proteomes" id="UP001057452"/>
    </source>
</evidence>
<keyword evidence="2" id="KW-1185">Reference proteome</keyword>
<dbReference type="EMBL" id="CM043791">
    <property type="protein sequence ID" value="KAI4824322.1"/>
    <property type="molecule type" value="Genomic_DNA"/>
</dbReference>
<comment type="caution">
    <text evidence="1">The sequence shown here is derived from an EMBL/GenBank/DDBJ whole genome shotgun (WGS) entry which is preliminary data.</text>
</comment>
<evidence type="ECO:0000313" key="1">
    <source>
        <dbReference type="EMBL" id="KAI4824322.1"/>
    </source>
</evidence>
<accession>A0ACB9XCS9</accession>
<proteinExistence type="predicted"/>
<name>A0ACB9XCS9_CHAAC</name>